<evidence type="ECO:0000313" key="3">
    <source>
        <dbReference type="Proteomes" id="UP001174691"/>
    </source>
</evidence>
<dbReference type="PANTHER" id="PTHR28265">
    <property type="entry name" value="MAINTENANCE OF TELOMERE CAPPING PROTEIN 1"/>
    <property type="match status" value="1"/>
</dbReference>
<dbReference type="InterPro" id="IPR018814">
    <property type="entry name" value="DUF5427"/>
</dbReference>
<organism evidence="2 3">
    <name type="scientific">Coniochaeta hoffmannii</name>
    <dbReference type="NCBI Taxonomy" id="91930"/>
    <lineage>
        <taxon>Eukaryota</taxon>
        <taxon>Fungi</taxon>
        <taxon>Dikarya</taxon>
        <taxon>Ascomycota</taxon>
        <taxon>Pezizomycotina</taxon>
        <taxon>Sordariomycetes</taxon>
        <taxon>Sordariomycetidae</taxon>
        <taxon>Coniochaetales</taxon>
        <taxon>Coniochaetaceae</taxon>
        <taxon>Coniochaeta</taxon>
    </lineage>
</organism>
<evidence type="ECO:0000313" key="2">
    <source>
        <dbReference type="EMBL" id="KAJ9151627.1"/>
    </source>
</evidence>
<dbReference type="Pfam" id="PF10310">
    <property type="entry name" value="DUF5427"/>
    <property type="match status" value="1"/>
</dbReference>
<comment type="caution">
    <text evidence="2">The sequence shown here is derived from an EMBL/GenBank/DDBJ whole genome shotgun (WGS) entry which is preliminary data.</text>
</comment>
<accession>A0AA38S0T6</accession>
<dbReference type="AlphaFoldDB" id="A0AA38S0T6"/>
<proteinExistence type="predicted"/>
<feature type="compositionally biased region" description="Basic and acidic residues" evidence="1">
    <location>
        <begin position="55"/>
        <end position="77"/>
    </location>
</feature>
<keyword evidence="3" id="KW-1185">Reference proteome</keyword>
<dbReference type="EMBL" id="JANBVN010000061">
    <property type="protein sequence ID" value="KAJ9151627.1"/>
    <property type="molecule type" value="Genomic_DNA"/>
</dbReference>
<feature type="region of interest" description="Disordered" evidence="1">
    <location>
        <begin position="29"/>
        <end position="156"/>
    </location>
</feature>
<protein>
    <submittedName>
        <fullName evidence="2">Maintenance of telomere capping protein 1</fullName>
    </submittedName>
</protein>
<feature type="compositionally biased region" description="Polar residues" evidence="1">
    <location>
        <begin position="111"/>
        <end position="128"/>
    </location>
</feature>
<evidence type="ECO:0000256" key="1">
    <source>
        <dbReference type="SAM" id="MobiDB-lite"/>
    </source>
</evidence>
<name>A0AA38S0T6_9PEZI</name>
<dbReference type="Proteomes" id="UP001174691">
    <property type="component" value="Unassembled WGS sequence"/>
</dbReference>
<sequence length="536" mass="57230">MAGKRSKVDATDDQLDELFEGIGDDAAVKKTAKPKASASAAKGKADVAELDPLAELEHQLVDEKPPRPHTPRIRETAPKGSPAKRTSTNTPPPPAAPEDRPANVPRKSGESTRSYHASFTPSATSSELQEPEKRVPTEQSSTTAASSGSGSGGGWWGGILSTATAAMKQAEAAVKEIQQNEEAKKWAEQVRGVANVGALKGLGDGIRHRALPTFTNILHTLAPPISSHERLHIHITHDLSGYPSLDPLIHGVFSRVMAQVEGGELLVIQRGQESTLRSPSSEKQGAGFFSGAIAGQSTHGWRDGPWWRQADVPRDLGIVKGLTEGTKLCRASAEAYSHDYFAAHGGVEDARRRAVEPVSESNPVRSSDLFLSVQAVSIVADRNLFGGSAAKEKEKEASAVQDEEDVDEQVCFAVFILDPVHEIEYATVSQALPAKWIRWLDAAAPLTPASGDDGAPYDGAERVPEEIREIVEGGGVDPREWVAEWVEETLSLSVGVVAQRYVARRMGVGEGGIGRGKRRMEAVMEDGGGEVARAGI</sequence>
<reference evidence="2" key="1">
    <citation type="submission" date="2022-07" db="EMBL/GenBank/DDBJ databases">
        <title>Fungi with potential for degradation of polypropylene.</title>
        <authorList>
            <person name="Gostincar C."/>
        </authorList>
    </citation>
    <scope>NUCLEOTIDE SEQUENCE</scope>
    <source>
        <strain evidence="2">EXF-13287</strain>
    </source>
</reference>
<gene>
    <name evidence="2" type="ORF">NKR19_g4788</name>
</gene>
<dbReference type="PANTHER" id="PTHR28265:SF1">
    <property type="entry name" value="MAINTENANCE OF TELOMERE CAPPING PROTEIN 1"/>
    <property type="match status" value="1"/>
</dbReference>